<dbReference type="EC" id="4.1.1.36" evidence="3"/>
<keyword evidence="3" id="KW-0436">Ligase</keyword>
<keyword evidence="3" id="KW-0479">Metal-binding</keyword>
<protein>
    <recommendedName>
        <fullName evidence="3">Coenzyme A biosynthesis bifunctional protein CoaBC</fullName>
    </recommendedName>
    <alternativeName>
        <fullName evidence="3">DNA/pantothenate metabolism flavoprotein</fullName>
    </alternativeName>
    <alternativeName>
        <fullName evidence="3">Phosphopantothenoylcysteine synthetase/decarboxylase</fullName>
        <shortName evidence="3">PPCS-PPCDC</shortName>
    </alternativeName>
    <domain>
        <recommendedName>
            <fullName evidence="3">Phosphopantothenoylcysteine decarboxylase</fullName>
            <shortName evidence="3">PPC decarboxylase</shortName>
            <shortName evidence="3">PPC-DC</shortName>
            <ecNumber evidence="3">4.1.1.36</ecNumber>
        </recommendedName>
        <alternativeName>
            <fullName evidence="3">CoaC</fullName>
        </alternativeName>
    </domain>
    <domain>
        <recommendedName>
            <fullName evidence="3">Phosphopantothenate--cysteine ligase</fullName>
            <ecNumber evidence="3">6.3.2.5</ecNumber>
        </recommendedName>
        <alternativeName>
            <fullName evidence="3">CoaB</fullName>
        </alternativeName>
        <alternativeName>
            <fullName evidence="3">Phosphopantothenoylcysteine synthetase</fullName>
            <shortName evidence="3">PPC synthetase</shortName>
            <shortName evidence="3">PPC-S</shortName>
        </alternativeName>
    </domain>
</protein>
<dbReference type="UniPathway" id="UPA00241">
    <property type="reaction ID" value="UER00353"/>
</dbReference>
<keyword evidence="3" id="KW-0285">Flavoprotein</keyword>
<feature type="active site" description="Proton donor" evidence="3">
    <location>
        <position position="165"/>
    </location>
</feature>
<dbReference type="PANTHER" id="PTHR14359">
    <property type="entry name" value="HOMO-OLIGOMERIC FLAVIN CONTAINING CYS DECARBOXYLASE FAMILY"/>
    <property type="match status" value="1"/>
</dbReference>
<evidence type="ECO:0000256" key="2">
    <source>
        <dbReference type="ARBA" id="ARBA00023239"/>
    </source>
</evidence>
<feature type="binding site" evidence="3">
    <location>
        <begin position="340"/>
        <end position="343"/>
    </location>
    <ligand>
        <name>CTP</name>
        <dbReference type="ChEBI" id="CHEBI:37563"/>
    </ligand>
</feature>
<dbReference type="GO" id="GO:0004633">
    <property type="term" value="F:phosphopantothenoylcysteine decarboxylase activity"/>
    <property type="evidence" value="ECO:0007669"/>
    <property type="project" value="UniProtKB-UniRule"/>
</dbReference>
<dbReference type="Proteomes" id="UP000318709">
    <property type="component" value="Chromosome"/>
</dbReference>
<dbReference type="RefSeq" id="WP_141443934.1">
    <property type="nucleotide sequence ID" value="NZ_CP038231.1"/>
</dbReference>
<dbReference type="HAMAP" id="MF_02225">
    <property type="entry name" value="CoaBC"/>
    <property type="match status" value="1"/>
</dbReference>
<dbReference type="SUPFAM" id="SSF52507">
    <property type="entry name" value="Homo-oligomeric flavin-containing Cys decarboxylases, HFCD"/>
    <property type="match status" value="1"/>
</dbReference>
<comment type="cofactor">
    <cofactor evidence="3">
        <name>FMN</name>
        <dbReference type="ChEBI" id="CHEBI:58210"/>
    </cofactor>
    <text evidence="3">Binds 1 FMN per subunit.</text>
</comment>
<comment type="caution">
    <text evidence="3">Lacks conserved residue(s) required for the propagation of feature annotation.</text>
</comment>
<keyword evidence="2 3" id="KW-0456">Lyase</keyword>
<feature type="binding site" evidence="3">
    <location>
        <position position="361"/>
    </location>
    <ligand>
        <name>CTP</name>
        <dbReference type="ChEBI" id="CHEBI:37563"/>
    </ligand>
</feature>
<feature type="binding site" evidence="3">
    <location>
        <position position="375"/>
    </location>
    <ligand>
        <name>CTP</name>
        <dbReference type="ChEBI" id="CHEBI:37563"/>
    </ligand>
</feature>
<comment type="pathway">
    <text evidence="3">Cofactor biosynthesis; coenzyme A biosynthesis; CoA from (R)-pantothenate: step 2/5.</text>
</comment>
<name>A0A4Y6UBB9_9PROT</name>
<sequence>MKAPQAPHVLLVVSGSIAAYKALDVARGLRAAGCVVTPLLTQGGAAFVTPCALGALCGQPVQGPGFGAETLGTAGQGPLKDHIALARAADVVLVCPASADFMARMAQGMADDLPSTVLLATRAPVLVAPAMNPQMWRHPATQANKALLEGRSVRFLGPSAGMVACGEEGEGRLLPPADIIVATLDCLAQQGLVAGSGQEGAPPCLPQATEQDLKGRRVLVTAGPTVEAIDPVRFISNHSSGKQGYAIVQALVARGAEVVLVSGPVALPCPAGATRMMVQSAQEMLTACQQALAAAAREGRPMDAAICTAAVSDWRVKSQSGRKIKKQGQQPPALELVENPDILATIAHLPSPERPPLVVGFAAETHDHLAAAQAKKARKGCDWLLLNDVSPQAPGGSAFGADTNKIVFLGPSAPQPWPSMGKDSVGQRLAAMMGAFFNAG</sequence>
<evidence type="ECO:0000256" key="1">
    <source>
        <dbReference type="ARBA" id="ARBA00022793"/>
    </source>
</evidence>
<feature type="domain" description="Flavoprotein" evidence="4">
    <location>
        <begin position="8"/>
        <end position="148"/>
    </location>
</feature>
<dbReference type="KEGG" id="swf:E3E12_08565"/>
<dbReference type="AlphaFoldDB" id="A0A4Y6UBB9"/>
<reference evidence="6 7" key="1">
    <citation type="submission" date="2019-03" db="EMBL/GenBank/DDBJ databases">
        <title>The complete genome sequence of Swingsia_sp. F3b2 LMG30590(T).</title>
        <authorList>
            <person name="Chua K.-O."/>
            <person name="Chan K.-G."/>
            <person name="See-Too W.-S."/>
        </authorList>
    </citation>
    <scope>NUCLEOTIDE SEQUENCE [LARGE SCALE GENOMIC DNA]</scope>
    <source>
        <strain evidence="6 7">F3b2</strain>
    </source>
</reference>
<keyword evidence="3" id="KW-0288">FMN</keyword>
<keyword evidence="3" id="KW-0511">Multifunctional enzyme</keyword>
<feature type="binding site" evidence="3">
    <location>
        <position position="323"/>
    </location>
    <ligand>
        <name>CTP</name>
        <dbReference type="ChEBI" id="CHEBI:37563"/>
    </ligand>
</feature>
<evidence type="ECO:0000259" key="4">
    <source>
        <dbReference type="Pfam" id="PF02441"/>
    </source>
</evidence>
<comment type="pathway">
    <text evidence="3">Cofactor biosynthesis; coenzyme A biosynthesis; CoA from (R)-pantothenate: step 3/5.</text>
</comment>
<comment type="catalytic activity">
    <reaction evidence="3">
        <text>N-[(R)-4-phosphopantothenoyl]-L-cysteine + H(+) = (R)-4'-phosphopantetheine + CO2</text>
        <dbReference type="Rhea" id="RHEA:16793"/>
        <dbReference type="ChEBI" id="CHEBI:15378"/>
        <dbReference type="ChEBI" id="CHEBI:16526"/>
        <dbReference type="ChEBI" id="CHEBI:59458"/>
        <dbReference type="ChEBI" id="CHEBI:61723"/>
        <dbReference type="EC" id="4.1.1.36"/>
    </reaction>
</comment>
<evidence type="ECO:0000313" key="6">
    <source>
        <dbReference type="EMBL" id="QDH14230.1"/>
    </source>
</evidence>
<dbReference type="Gene3D" id="3.40.50.10300">
    <property type="entry name" value="CoaB-like"/>
    <property type="match status" value="1"/>
</dbReference>
<organism evidence="6 7">
    <name type="scientific">Formicincola oecophyllae</name>
    <dbReference type="NCBI Taxonomy" id="2558361"/>
    <lineage>
        <taxon>Bacteria</taxon>
        <taxon>Pseudomonadati</taxon>
        <taxon>Pseudomonadota</taxon>
        <taxon>Alphaproteobacteria</taxon>
        <taxon>Acetobacterales</taxon>
        <taxon>Acetobacteraceae</taxon>
        <taxon>Formicincola</taxon>
    </lineage>
</organism>
<keyword evidence="7" id="KW-1185">Reference proteome</keyword>
<dbReference type="InterPro" id="IPR036551">
    <property type="entry name" value="Flavin_trans-like"/>
</dbReference>
<dbReference type="Pfam" id="PF02441">
    <property type="entry name" value="Flavoprotein"/>
    <property type="match status" value="1"/>
</dbReference>
<dbReference type="OrthoDB" id="9802554at2"/>
<comment type="similarity">
    <text evidence="3">In the N-terminal section; belongs to the HFCD (homo-oligomeric flavin containing Cys decarboxylase) superfamily.</text>
</comment>
<evidence type="ECO:0000256" key="3">
    <source>
        <dbReference type="HAMAP-Rule" id="MF_02225"/>
    </source>
</evidence>
<dbReference type="Gene3D" id="3.40.50.1950">
    <property type="entry name" value="Flavin prenyltransferase-like"/>
    <property type="match status" value="1"/>
</dbReference>
<feature type="binding site" evidence="3">
    <location>
        <position position="313"/>
    </location>
    <ligand>
        <name>CTP</name>
        <dbReference type="ChEBI" id="CHEBI:37563"/>
    </ligand>
</feature>
<feature type="domain" description="DNA/pantothenate metabolism flavoprotein C-terminal" evidence="5">
    <location>
        <begin position="213"/>
        <end position="432"/>
    </location>
</feature>
<dbReference type="GO" id="GO:0010181">
    <property type="term" value="F:FMN binding"/>
    <property type="evidence" value="ECO:0007669"/>
    <property type="project" value="UniProtKB-UniRule"/>
</dbReference>
<evidence type="ECO:0000259" key="5">
    <source>
        <dbReference type="Pfam" id="PF04127"/>
    </source>
</evidence>
<dbReference type="GO" id="GO:0004632">
    <property type="term" value="F:phosphopantothenate--cysteine ligase activity"/>
    <property type="evidence" value="ECO:0007669"/>
    <property type="project" value="UniProtKB-UniRule"/>
</dbReference>
<accession>A0A4Y6UBB9</accession>
<evidence type="ECO:0000313" key="7">
    <source>
        <dbReference type="Proteomes" id="UP000318709"/>
    </source>
</evidence>
<dbReference type="InterPro" id="IPR005252">
    <property type="entry name" value="CoaBC"/>
</dbReference>
<dbReference type="PANTHER" id="PTHR14359:SF6">
    <property type="entry name" value="PHOSPHOPANTOTHENOYLCYSTEINE DECARBOXYLASE"/>
    <property type="match status" value="1"/>
</dbReference>
<comment type="catalytic activity">
    <reaction evidence="3">
        <text>(R)-4'-phosphopantothenate + L-cysteine + CTP = N-[(R)-4-phosphopantothenoyl]-L-cysteine + CMP + diphosphate + H(+)</text>
        <dbReference type="Rhea" id="RHEA:19397"/>
        <dbReference type="ChEBI" id="CHEBI:10986"/>
        <dbReference type="ChEBI" id="CHEBI:15378"/>
        <dbReference type="ChEBI" id="CHEBI:33019"/>
        <dbReference type="ChEBI" id="CHEBI:35235"/>
        <dbReference type="ChEBI" id="CHEBI:37563"/>
        <dbReference type="ChEBI" id="CHEBI:59458"/>
        <dbReference type="ChEBI" id="CHEBI:60377"/>
        <dbReference type="EC" id="6.3.2.5"/>
    </reaction>
</comment>
<dbReference type="InterPro" id="IPR035929">
    <property type="entry name" value="CoaB-like_sf"/>
</dbReference>
<dbReference type="InterPro" id="IPR007085">
    <property type="entry name" value="DNA/pantothenate-metab_flavo_C"/>
</dbReference>
<dbReference type="SUPFAM" id="SSF102645">
    <property type="entry name" value="CoaB-like"/>
    <property type="match status" value="1"/>
</dbReference>
<comment type="cofactor">
    <cofactor evidence="3">
        <name>Mg(2+)</name>
        <dbReference type="ChEBI" id="CHEBI:18420"/>
    </cofactor>
</comment>
<dbReference type="GO" id="GO:0071513">
    <property type="term" value="C:phosphopantothenoylcysteine decarboxylase complex"/>
    <property type="evidence" value="ECO:0007669"/>
    <property type="project" value="TreeGrafter"/>
</dbReference>
<dbReference type="GO" id="GO:0015941">
    <property type="term" value="P:pantothenate catabolic process"/>
    <property type="evidence" value="ECO:0007669"/>
    <property type="project" value="InterPro"/>
</dbReference>
<feature type="binding site" evidence="3">
    <location>
        <position position="379"/>
    </location>
    <ligand>
        <name>CTP</name>
        <dbReference type="ChEBI" id="CHEBI:37563"/>
    </ligand>
</feature>
<dbReference type="GO" id="GO:0015937">
    <property type="term" value="P:coenzyme A biosynthetic process"/>
    <property type="evidence" value="ECO:0007669"/>
    <property type="project" value="UniProtKB-UniRule"/>
</dbReference>
<feature type="region of interest" description="Phosphopantothenoylcysteine decarboxylase" evidence="3">
    <location>
        <begin position="1"/>
        <end position="217"/>
    </location>
</feature>
<dbReference type="EMBL" id="CP038231">
    <property type="protein sequence ID" value="QDH14230.1"/>
    <property type="molecule type" value="Genomic_DNA"/>
</dbReference>
<dbReference type="InterPro" id="IPR003382">
    <property type="entry name" value="Flavoprotein"/>
</dbReference>
<gene>
    <name evidence="3" type="primary">coaBC</name>
    <name evidence="6" type="ORF">E3E12_08565</name>
</gene>
<keyword evidence="1 3" id="KW-0210">Decarboxylase</keyword>
<dbReference type="GO" id="GO:0046872">
    <property type="term" value="F:metal ion binding"/>
    <property type="evidence" value="ECO:0007669"/>
    <property type="project" value="UniProtKB-KW"/>
</dbReference>
<dbReference type="Pfam" id="PF04127">
    <property type="entry name" value="DFP"/>
    <property type="match status" value="1"/>
</dbReference>
<comment type="function">
    <text evidence="3">Catalyzes two sequential steps in the biosynthesis of coenzyme A. In the first step cysteine is conjugated to 4'-phosphopantothenate to form 4-phosphopantothenoylcysteine. In the second step the latter compound is decarboxylated to form 4'-phosphopantotheine.</text>
</comment>
<comment type="similarity">
    <text evidence="3">In the C-terminal section; belongs to the PPC synthetase family.</text>
</comment>
<dbReference type="EC" id="6.3.2.5" evidence="3"/>
<feature type="region of interest" description="Phosphopantothenate--cysteine ligase" evidence="3">
    <location>
        <begin position="218"/>
        <end position="440"/>
    </location>
</feature>
<proteinExistence type="inferred from homology"/>
<keyword evidence="3" id="KW-0460">Magnesium</keyword>